<dbReference type="InterPro" id="IPR001304">
    <property type="entry name" value="C-type_lectin-like"/>
</dbReference>
<dbReference type="SMART" id="SM00034">
    <property type="entry name" value="CLECT"/>
    <property type="match status" value="1"/>
</dbReference>
<keyword evidence="1" id="KW-1015">Disulfide bond</keyword>
<dbReference type="InterPro" id="IPR016186">
    <property type="entry name" value="C-type_lectin-like/link_sf"/>
</dbReference>
<dbReference type="InterPro" id="IPR016187">
    <property type="entry name" value="CTDL_fold"/>
</dbReference>
<evidence type="ECO:0000313" key="4">
    <source>
        <dbReference type="EMBL" id="GFR64385.1"/>
    </source>
</evidence>
<dbReference type="Gene3D" id="2.60.40.10">
    <property type="entry name" value="Immunoglobulins"/>
    <property type="match status" value="1"/>
</dbReference>
<accession>A0AAV4EVM0</accession>
<dbReference type="AlphaFoldDB" id="A0AAV4EVM0"/>
<dbReference type="PROSITE" id="PS00615">
    <property type="entry name" value="C_TYPE_LECTIN_1"/>
    <property type="match status" value="1"/>
</dbReference>
<keyword evidence="5" id="KW-1185">Reference proteome</keyword>
<dbReference type="Pfam" id="PF00059">
    <property type="entry name" value="Lectin_C"/>
    <property type="match status" value="1"/>
</dbReference>
<reference evidence="4 5" key="1">
    <citation type="journal article" date="2021" name="Elife">
        <title>Chloroplast acquisition without the gene transfer in kleptoplastic sea slugs, Plakobranchus ocellatus.</title>
        <authorList>
            <person name="Maeda T."/>
            <person name="Takahashi S."/>
            <person name="Yoshida T."/>
            <person name="Shimamura S."/>
            <person name="Takaki Y."/>
            <person name="Nagai Y."/>
            <person name="Toyoda A."/>
            <person name="Suzuki Y."/>
            <person name="Arimoto A."/>
            <person name="Ishii H."/>
            <person name="Satoh N."/>
            <person name="Nishiyama T."/>
            <person name="Hasebe M."/>
            <person name="Maruyama T."/>
            <person name="Minagawa J."/>
            <person name="Obokata J."/>
            <person name="Shigenobu S."/>
        </authorList>
    </citation>
    <scope>NUCLEOTIDE SEQUENCE [LARGE SCALE GENOMIC DNA]</scope>
</reference>
<feature type="domain" description="C-type lectin" evidence="3">
    <location>
        <begin position="170"/>
        <end position="286"/>
    </location>
</feature>
<feature type="compositionally biased region" description="Acidic residues" evidence="2">
    <location>
        <begin position="14"/>
        <end position="29"/>
    </location>
</feature>
<dbReference type="SUPFAM" id="SSF48726">
    <property type="entry name" value="Immunoglobulin"/>
    <property type="match status" value="1"/>
</dbReference>
<dbReference type="InterPro" id="IPR050111">
    <property type="entry name" value="C-type_lectin/snaclec_domain"/>
</dbReference>
<name>A0AAV4EVM0_9GAST</name>
<dbReference type="EMBL" id="BMAT01010983">
    <property type="protein sequence ID" value="GFR64385.1"/>
    <property type="molecule type" value="Genomic_DNA"/>
</dbReference>
<evidence type="ECO:0000259" key="3">
    <source>
        <dbReference type="PROSITE" id="PS50041"/>
    </source>
</evidence>
<gene>
    <name evidence="4" type="ORF">ElyMa_005505800</name>
</gene>
<organism evidence="4 5">
    <name type="scientific">Elysia marginata</name>
    <dbReference type="NCBI Taxonomy" id="1093978"/>
    <lineage>
        <taxon>Eukaryota</taxon>
        <taxon>Metazoa</taxon>
        <taxon>Spiralia</taxon>
        <taxon>Lophotrochozoa</taxon>
        <taxon>Mollusca</taxon>
        <taxon>Gastropoda</taxon>
        <taxon>Heterobranchia</taxon>
        <taxon>Euthyneura</taxon>
        <taxon>Panpulmonata</taxon>
        <taxon>Sacoglossa</taxon>
        <taxon>Placobranchoidea</taxon>
        <taxon>Plakobranchidae</taxon>
        <taxon>Elysia</taxon>
    </lineage>
</organism>
<feature type="region of interest" description="Disordered" evidence="2">
    <location>
        <begin position="14"/>
        <end position="34"/>
    </location>
</feature>
<evidence type="ECO:0000256" key="2">
    <source>
        <dbReference type="SAM" id="MobiDB-lite"/>
    </source>
</evidence>
<comment type="caution">
    <text evidence="4">The sequence shown here is derived from an EMBL/GenBank/DDBJ whole genome shotgun (WGS) entry which is preliminary data.</text>
</comment>
<dbReference type="SUPFAM" id="SSF56436">
    <property type="entry name" value="C-type lectin-like"/>
    <property type="match status" value="1"/>
</dbReference>
<dbReference type="InterPro" id="IPR036179">
    <property type="entry name" value="Ig-like_dom_sf"/>
</dbReference>
<evidence type="ECO:0000256" key="1">
    <source>
        <dbReference type="ARBA" id="ARBA00023157"/>
    </source>
</evidence>
<dbReference type="Gene3D" id="3.10.100.10">
    <property type="entry name" value="Mannose-Binding Protein A, subunit A"/>
    <property type="match status" value="1"/>
</dbReference>
<protein>
    <submittedName>
        <fullName evidence="4">Macrophage mannose receptor 1-like</fullName>
    </submittedName>
</protein>
<dbReference type="PANTHER" id="PTHR22803">
    <property type="entry name" value="MANNOSE, PHOSPHOLIPASE, LECTIN RECEPTOR RELATED"/>
    <property type="match status" value="1"/>
</dbReference>
<dbReference type="InterPro" id="IPR018378">
    <property type="entry name" value="C-type_lectin_CS"/>
</dbReference>
<proteinExistence type="predicted"/>
<keyword evidence="4" id="KW-0675">Receptor</keyword>
<dbReference type="PROSITE" id="PS50041">
    <property type="entry name" value="C_TYPE_LECTIN_2"/>
    <property type="match status" value="1"/>
</dbReference>
<dbReference type="Proteomes" id="UP000762676">
    <property type="component" value="Unassembled WGS sequence"/>
</dbReference>
<dbReference type="CDD" id="cd00037">
    <property type="entry name" value="CLECT"/>
    <property type="match status" value="1"/>
</dbReference>
<dbReference type="InterPro" id="IPR013783">
    <property type="entry name" value="Ig-like_fold"/>
</dbReference>
<sequence>MVVMVVLLLINEDDDDDDYNDDEEEEEDDNSAKSQLTNEEIIRHTLVGNQVVTTCTKETTDIKGSSRVSSFTIFHRNQRRTTVVESNKQSTKQTIRTPQKFFAGIQQKDGNFTITLLIRDVTVAEEGLYSCEVKKYNDKSVSQGSMLQLYVHERDEEKNPCKDNWLHFRKHGTCIRVLRDTMTWNESREFCEYHYNADLVNVKSKELDEYISSVATIEETFWIGLKSENGKRDYRWLGRGSSPQYTRWASKNPKDIKGRNCVAKGGEIDTLWRNMKCDAQNGIVCERAPGNAIVRPRNLPLSLQARRFQYSGIIV</sequence>
<evidence type="ECO:0000313" key="5">
    <source>
        <dbReference type="Proteomes" id="UP000762676"/>
    </source>
</evidence>